<dbReference type="HOGENOM" id="CLU_873690_0_0_0"/>
<evidence type="ECO:0000256" key="1">
    <source>
        <dbReference type="SAM" id="MobiDB-lite"/>
    </source>
</evidence>
<dbReference type="AlphaFoldDB" id="E3H7E5"/>
<dbReference type="OrthoDB" id="1258529at2"/>
<reference evidence="2 3" key="1">
    <citation type="journal article" date="2010" name="Stand. Genomic Sci.">
        <title>Complete genome sequence of Ilyobacter polytropus type strain (CuHbu1).</title>
        <authorList>
            <person name="Sikorski J."/>
            <person name="Chertkov O."/>
            <person name="Lapidus A."/>
            <person name="Nolan M."/>
            <person name="Lucas S."/>
            <person name="Del Rio T.G."/>
            <person name="Tice H."/>
            <person name="Cheng J.F."/>
            <person name="Tapia R."/>
            <person name="Han C."/>
            <person name="Goodwin L."/>
            <person name="Pitluck S."/>
            <person name="Liolios K."/>
            <person name="Ivanova N."/>
            <person name="Mavromatis K."/>
            <person name="Mikhailova N."/>
            <person name="Pati A."/>
            <person name="Chen A."/>
            <person name="Palaniappan K."/>
            <person name="Land M."/>
            <person name="Hauser L."/>
            <person name="Chang Y.J."/>
            <person name="Jeffries C.D."/>
            <person name="Brambilla E."/>
            <person name="Yasawong M."/>
            <person name="Rohde M."/>
            <person name="Pukall R."/>
            <person name="Spring S."/>
            <person name="Goker M."/>
            <person name="Woyke T."/>
            <person name="Bristow J."/>
            <person name="Eisen J.A."/>
            <person name="Markowitz V."/>
            <person name="Hugenholtz P."/>
            <person name="Kyrpides N.C."/>
            <person name="Klenk H.P."/>
        </authorList>
    </citation>
    <scope>NUCLEOTIDE SEQUENCE [LARGE SCALE GENOMIC DNA]</scope>
    <source>
        <strain evidence="3">ATCC 51220 / DSM 2926 / LMG 16218 / CuHBu1</strain>
    </source>
</reference>
<dbReference type="EMBL" id="CP002281">
    <property type="protein sequence ID" value="ADO82841.1"/>
    <property type="molecule type" value="Genomic_DNA"/>
</dbReference>
<protein>
    <submittedName>
        <fullName evidence="2">Uncharacterized protein</fullName>
    </submittedName>
</protein>
<proteinExistence type="predicted"/>
<accession>E3H7E5</accession>
<sequence>MSKQKYTIADVQQEKLIEYDLDIKDAFILTYLKEISQVKKIIEKVIEGQRYIWVDYQKLISYLPVLKISSEEVIGRRMSKYEKLGLIKRHLHRSLSYGTYTFFSLDDKFNSLFEIEKTEYEDIDLEKIKKQMGLISPQSTFQSGGFDSKVESQSTQKSAHNTPTNNTPIKDKSSSMPAALSDEFEKELKNLLPNFSIQHLNKNSIKNIKKYSKGDISQVEKVLKFMHLKNKSMTPDILVAILRDGDHTKPESIKPKEIKRNDKIKFMSEKLGEKEIKRLRSLVINDIGFEGEYVERELGNVLCKKYNELMKEGNLNVS</sequence>
<evidence type="ECO:0000313" key="3">
    <source>
        <dbReference type="Proteomes" id="UP000006875"/>
    </source>
</evidence>
<feature type="compositionally biased region" description="Polar residues" evidence="1">
    <location>
        <begin position="142"/>
        <end position="168"/>
    </location>
</feature>
<dbReference type="KEGG" id="ipo:Ilyop_1060"/>
<name>E3H7E5_ILYPC</name>
<dbReference type="eggNOG" id="ENOG5033K5N">
    <property type="taxonomic scope" value="Bacteria"/>
</dbReference>
<feature type="region of interest" description="Disordered" evidence="1">
    <location>
        <begin position="142"/>
        <end position="176"/>
    </location>
</feature>
<keyword evidence="3" id="KW-1185">Reference proteome</keyword>
<organism evidence="2 3">
    <name type="scientific">Ilyobacter polytropus (strain ATCC 51220 / DSM 2926 / LMG 16218 / CuHBu1)</name>
    <dbReference type="NCBI Taxonomy" id="572544"/>
    <lineage>
        <taxon>Bacteria</taxon>
        <taxon>Fusobacteriati</taxon>
        <taxon>Fusobacteriota</taxon>
        <taxon>Fusobacteriia</taxon>
        <taxon>Fusobacteriales</taxon>
        <taxon>Fusobacteriaceae</taxon>
        <taxon>Ilyobacter</taxon>
    </lineage>
</organism>
<dbReference type="Proteomes" id="UP000006875">
    <property type="component" value="Chromosome"/>
</dbReference>
<gene>
    <name evidence="2" type="ordered locus">Ilyop_1060</name>
</gene>
<evidence type="ECO:0000313" key="2">
    <source>
        <dbReference type="EMBL" id="ADO82841.1"/>
    </source>
</evidence>
<dbReference type="RefSeq" id="WP_013387509.1">
    <property type="nucleotide sequence ID" value="NC_014632.1"/>
</dbReference>
<dbReference type="STRING" id="572544.Ilyop_1060"/>